<sequence>MGKAKRVRFMDDENADFVNSFSLSENRIIDGPKTSEYAFFKKMKKDAGGSFSRSESKRVEFNKQQPGQPVGDASYSDKLKSRNPYTKLSSLAEKERTAKQCSFISPLNVVPTKLPTKRQTDTLDKIDRSNSSLLPGNVTPVDSNVFFSPTTSASANEGNQTFGKGVFAEKRQKLHQRAVDTLFPELGEGCSQGFDIVSKLLNRLFPKGCENDDTMLVERTMDATDHLSTLSTSYSSQKKVHLVHKNTSMDLENDSSFVDILPTYFHGITKKDLASEREDSLAIYDTGANFLEYEADPQLIGRYQKCNSSSWFPYEKMRTKSFYIQELDDYTDPSKSRKREPQNFLLDWDFGREKEKDELHLPARDVEDCTYSALSISRIGQKQQFIGDRLDETAFPSLSFPRICPKYDVMPYYQPNYFDTQNARRLLEYGHQEDLEPRESPSRLSLIPKYLTLAEDRGVHNVLECEDSPTLCFQDNPGCITDVSSHRPQHAVEALLLSGGLDIHMAWKCLSLSSPHGGRQLTSYCSSQFPQRELSTSYVPDKGEFDPGLHTSNSRKTNVLFSENAFTHQDCSITDILDRELDCHSLIDSSCWDEPYVPKEDDYN</sequence>
<dbReference type="Proteomes" id="UP001454036">
    <property type="component" value="Unassembled WGS sequence"/>
</dbReference>
<feature type="region of interest" description="Disordered" evidence="1">
    <location>
        <begin position="47"/>
        <end position="79"/>
    </location>
</feature>
<gene>
    <name evidence="2" type="ORF">LIER_03554</name>
</gene>
<organism evidence="2 3">
    <name type="scientific">Lithospermum erythrorhizon</name>
    <name type="common">Purple gromwell</name>
    <name type="synonym">Lithospermum officinale var. erythrorhizon</name>
    <dbReference type="NCBI Taxonomy" id="34254"/>
    <lineage>
        <taxon>Eukaryota</taxon>
        <taxon>Viridiplantae</taxon>
        <taxon>Streptophyta</taxon>
        <taxon>Embryophyta</taxon>
        <taxon>Tracheophyta</taxon>
        <taxon>Spermatophyta</taxon>
        <taxon>Magnoliopsida</taxon>
        <taxon>eudicotyledons</taxon>
        <taxon>Gunneridae</taxon>
        <taxon>Pentapetalae</taxon>
        <taxon>asterids</taxon>
        <taxon>lamiids</taxon>
        <taxon>Boraginales</taxon>
        <taxon>Boraginaceae</taxon>
        <taxon>Boraginoideae</taxon>
        <taxon>Lithospermeae</taxon>
        <taxon>Lithospermum</taxon>
    </lineage>
</organism>
<name>A0AAV3NTK6_LITER</name>
<evidence type="ECO:0000313" key="3">
    <source>
        <dbReference type="Proteomes" id="UP001454036"/>
    </source>
</evidence>
<proteinExistence type="predicted"/>
<keyword evidence="3" id="KW-1185">Reference proteome</keyword>
<protein>
    <submittedName>
        <fullName evidence="2">Uncharacterized protein</fullName>
    </submittedName>
</protein>
<dbReference type="EMBL" id="BAABME010000431">
    <property type="protein sequence ID" value="GAA0142719.1"/>
    <property type="molecule type" value="Genomic_DNA"/>
</dbReference>
<evidence type="ECO:0000256" key="1">
    <source>
        <dbReference type="SAM" id="MobiDB-lite"/>
    </source>
</evidence>
<evidence type="ECO:0000313" key="2">
    <source>
        <dbReference type="EMBL" id="GAA0142719.1"/>
    </source>
</evidence>
<comment type="caution">
    <text evidence="2">The sequence shown here is derived from an EMBL/GenBank/DDBJ whole genome shotgun (WGS) entry which is preliminary data.</text>
</comment>
<reference evidence="2 3" key="1">
    <citation type="submission" date="2024-01" db="EMBL/GenBank/DDBJ databases">
        <title>The complete chloroplast genome sequence of Lithospermum erythrorhizon: insights into the phylogenetic relationship among Boraginaceae species and the maternal lineages of purple gromwells.</title>
        <authorList>
            <person name="Okada T."/>
            <person name="Watanabe K."/>
        </authorList>
    </citation>
    <scope>NUCLEOTIDE SEQUENCE [LARGE SCALE GENOMIC DNA]</scope>
</reference>
<accession>A0AAV3NTK6</accession>
<dbReference type="AlphaFoldDB" id="A0AAV3NTK6"/>